<gene>
    <name evidence="5" type="ORF">XAT740_LOCUS44884</name>
</gene>
<keyword evidence="1" id="KW-0596">Phosphopantetheine</keyword>
<dbReference type="AlphaFoldDB" id="A0A815YWZ5"/>
<dbReference type="InterPro" id="IPR000873">
    <property type="entry name" value="AMP-dep_synth/lig_dom"/>
</dbReference>
<proteinExistence type="predicted"/>
<reference evidence="5" key="1">
    <citation type="submission" date="2021-02" db="EMBL/GenBank/DDBJ databases">
        <authorList>
            <person name="Nowell W R."/>
        </authorList>
    </citation>
    <scope>NUCLEOTIDE SEQUENCE</scope>
</reference>
<protein>
    <submittedName>
        <fullName evidence="5">Uncharacterized protein</fullName>
    </submittedName>
</protein>
<dbReference type="GO" id="GO:0043041">
    <property type="term" value="P:amino acid activation for nonribosomal peptide biosynthetic process"/>
    <property type="evidence" value="ECO:0007669"/>
    <property type="project" value="TreeGrafter"/>
</dbReference>
<evidence type="ECO:0000313" key="5">
    <source>
        <dbReference type="EMBL" id="CAF1575306.1"/>
    </source>
</evidence>
<name>A0A815YWZ5_ADIRI</name>
<dbReference type="PANTHER" id="PTHR45527">
    <property type="entry name" value="NONRIBOSOMAL PEPTIDE SYNTHETASE"/>
    <property type="match status" value="1"/>
</dbReference>
<dbReference type="Gene3D" id="3.30.559.10">
    <property type="entry name" value="Chloramphenicol acetyltransferase-like domain"/>
    <property type="match status" value="1"/>
</dbReference>
<feature type="non-terminal residue" evidence="5">
    <location>
        <position position="1"/>
    </location>
</feature>
<dbReference type="InterPro" id="IPR001242">
    <property type="entry name" value="Condensation_dom"/>
</dbReference>
<dbReference type="GO" id="GO:0005737">
    <property type="term" value="C:cytoplasm"/>
    <property type="evidence" value="ECO:0007669"/>
    <property type="project" value="TreeGrafter"/>
</dbReference>
<dbReference type="Pfam" id="PF00501">
    <property type="entry name" value="AMP-binding"/>
    <property type="match status" value="1"/>
</dbReference>
<dbReference type="InterPro" id="IPR020845">
    <property type="entry name" value="AMP-binding_CS"/>
</dbReference>
<dbReference type="PROSITE" id="PS00455">
    <property type="entry name" value="AMP_BINDING"/>
    <property type="match status" value="1"/>
</dbReference>
<dbReference type="Pfam" id="PF00668">
    <property type="entry name" value="Condensation"/>
    <property type="match status" value="1"/>
</dbReference>
<dbReference type="Proteomes" id="UP000663828">
    <property type="component" value="Unassembled WGS sequence"/>
</dbReference>
<feature type="domain" description="AMP-dependent synthetase/ligase" evidence="3">
    <location>
        <begin position="486"/>
        <end position="753"/>
    </location>
</feature>
<evidence type="ECO:0000259" key="3">
    <source>
        <dbReference type="Pfam" id="PF00501"/>
    </source>
</evidence>
<dbReference type="EMBL" id="CAJNOR010005759">
    <property type="protein sequence ID" value="CAF1575306.1"/>
    <property type="molecule type" value="Genomic_DNA"/>
</dbReference>
<dbReference type="GO" id="GO:0044550">
    <property type="term" value="P:secondary metabolite biosynthetic process"/>
    <property type="evidence" value="ECO:0007669"/>
    <property type="project" value="TreeGrafter"/>
</dbReference>
<dbReference type="Gene3D" id="3.30.559.30">
    <property type="entry name" value="Nonribosomal peptide synthetase, condensation domain"/>
    <property type="match status" value="1"/>
</dbReference>
<evidence type="ECO:0000256" key="1">
    <source>
        <dbReference type="ARBA" id="ARBA00022450"/>
    </source>
</evidence>
<sequence>WLNDHVQDNPSSTHTGTCNMSFSYQISSGGTLHISRLRRALHSVVTKHESLRTSLFFDVEKNILMQRIIEPDDNDDDNSRLFTLSESSFKTEDELNKIIYDERTNTTHFDLSGALVFRCHAAHRKQSVSSDQLCEGDVLIFSFHRALFDVPSIHIFLHDLNKAYAMEQVFSECSNCLRYIDYSVAERDMPMITASTFWAQALQDYDIDRPMPLPFIEHHAIDGHRTRRRVSTSFDFDHDLSQAILTFASTDGIQLQWLYLTIYYIFLFKMANGEQDLCVTMNTDGRYQDELKSIIGIFGNIIPLRCRIDPRSSFTRLAEDTLLMTTRSFHYSYFPFERILAQCSINANPTFLNTSFTFYSHTTHQKYAQVKLDDVSLQGIFSPNTIHSNMNMHTSDFSLSLEHDLTINRISLTVDTSADLFSVDIVDKFAQRFFLLSKCLFGTDIDRPVCELSVVLPDEITLIQSFRNTEIVFPPFGCVHHEFSRQIITNSQKLAIVLDKQSLTYSELLFHAQHVALYLGQRQKQIICQCMERSIEMIIGQMAILFSGAAYCALSPEDPVERLAALVKQVGSQHILIHPSTRNKFDEDVSLCLHDLIIILSSNNASQETSVDIDGVFPCTQRHDLAYIIFTSGSTGSPKLVQITHENIVACMLSFTHHLDVFTHHDIFVQYAQCSFDVHIQESWGTLMIGGSLVLLHPSGHLDLEYLSAAIFCHNVTYLAGVPSLALLLCDYLEKTGQREFLTRIKAFGFLGMYLIAVTTERICRRPIADSGQHRIDLVQTEILV</sequence>
<dbReference type="SUPFAM" id="SSF56801">
    <property type="entry name" value="Acetyl-CoA synthetase-like"/>
    <property type="match status" value="1"/>
</dbReference>
<dbReference type="SUPFAM" id="SSF52777">
    <property type="entry name" value="CoA-dependent acyltransferases"/>
    <property type="match status" value="2"/>
</dbReference>
<evidence type="ECO:0000259" key="4">
    <source>
        <dbReference type="Pfam" id="PF00668"/>
    </source>
</evidence>
<evidence type="ECO:0000313" key="6">
    <source>
        <dbReference type="Proteomes" id="UP000663828"/>
    </source>
</evidence>
<dbReference type="GO" id="GO:0003824">
    <property type="term" value="F:catalytic activity"/>
    <property type="evidence" value="ECO:0007669"/>
    <property type="project" value="InterPro"/>
</dbReference>
<keyword evidence="2" id="KW-0597">Phosphoprotein</keyword>
<dbReference type="GO" id="GO:0031177">
    <property type="term" value="F:phosphopantetheine binding"/>
    <property type="evidence" value="ECO:0007669"/>
    <property type="project" value="TreeGrafter"/>
</dbReference>
<feature type="domain" description="Condensation" evidence="4">
    <location>
        <begin position="12"/>
        <end position="434"/>
    </location>
</feature>
<dbReference type="PANTHER" id="PTHR45527:SF1">
    <property type="entry name" value="FATTY ACID SYNTHASE"/>
    <property type="match status" value="1"/>
</dbReference>
<evidence type="ECO:0000256" key="2">
    <source>
        <dbReference type="ARBA" id="ARBA00022553"/>
    </source>
</evidence>
<dbReference type="InterPro" id="IPR023213">
    <property type="entry name" value="CAT-like_dom_sf"/>
</dbReference>
<keyword evidence="6" id="KW-1185">Reference proteome</keyword>
<dbReference type="Gene3D" id="3.40.50.980">
    <property type="match status" value="2"/>
</dbReference>
<comment type="caution">
    <text evidence="5">The sequence shown here is derived from an EMBL/GenBank/DDBJ whole genome shotgun (WGS) entry which is preliminary data.</text>
</comment>
<accession>A0A815YWZ5</accession>
<organism evidence="5 6">
    <name type="scientific">Adineta ricciae</name>
    <name type="common">Rotifer</name>
    <dbReference type="NCBI Taxonomy" id="249248"/>
    <lineage>
        <taxon>Eukaryota</taxon>
        <taxon>Metazoa</taxon>
        <taxon>Spiralia</taxon>
        <taxon>Gnathifera</taxon>
        <taxon>Rotifera</taxon>
        <taxon>Eurotatoria</taxon>
        <taxon>Bdelloidea</taxon>
        <taxon>Adinetida</taxon>
        <taxon>Adinetidae</taxon>
        <taxon>Adineta</taxon>
    </lineage>
</organism>